<sequence length="61" mass="6922">MAHSTAGSFLLSVYDLFPKFNEFHVVQYVHGNEDCLVVSHRQLYDHPPLGIISSCMITIKD</sequence>
<organism evidence="1">
    <name type="scientific">Amphimedon queenslandica</name>
    <name type="common">Sponge</name>
    <dbReference type="NCBI Taxonomy" id="400682"/>
    <lineage>
        <taxon>Eukaryota</taxon>
        <taxon>Metazoa</taxon>
        <taxon>Porifera</taxon>
        <taxon>Demospongiae</taxon>
        <taxon>Heteroscleromorpha</taxon>
        <taxon>Haplosclerida</taxon>
        <taxon>Niphatidae</taxon>
        <taxon>Amphimedon</taxon>
    </lineage>
</organism>
<dbReference type="EnsemblMetazoa" id="Aqu2.1.22962_001">
    <property type="protein sequence ID" value="Aqu2.1.22962_001"/>
    <property type="gene ID" value="Aqu2.1.22962"/>
</dbReference>
<evidence type="ECO:0000313" key="1">
    <source>
        <dbReference type="EnsemblMetazoa" id="Aqu2.1.22962_001"/>
    </source>
</evidence>
<reference evidence="1" key="1">
    <citation type="submission" date="2017-05" db="UniProtKB">
        <authorList>
            <consortium name="EnsemblMetazoa"/>
        </authorList>
    </citation>
    <scope>IDENTIFICATION</scope>
</reference>
<accession>A0A1X7U4W8</accession>
<dbReference type="InParanoid" id="A0A1X7U4W8"/>
<dbReference type="AlphaFoldDB" id="A0A1X7U4W8"/>
<proteinExistence type="predicted"/>
<name>A0A1X7U4W8_AMPQE</name>
<protein>
    <submittedName>
        <fullName evidence="1">Uncharacterized protein</fullName>
    </submittedName>
</protein>